<dbReference type="NCBIfam" id="TIGR00254">
    <property type="entry name" value="GGDEF"/>
    <property type="match status" value="1"/>
</dbReference>
<dbReference type="SUPFAM" id="SSF55785">
    <property type="entry name" value="PYP-like sensor domain (PAS domain)"/>
    <property type="match status" value="3"/>
</dbReference>
<dbReference type="Proteomes" id="UP000012283">
    <property type="component" value="Unassembled WGS sequence"/>
</dbReference>
<dbReference type="FunFam" id="3.30.70.270:FF:000001">
    <property type="entry name" value="Diguanylate cyclase domain protein"/>
    <property type="match status" value="1"/>
</dbReference>
<dbReference type="NCBIfam" id="TIGR00229">
    <property type="entry name" value="sensory_box"/>
    <property type="match status" value="3"/>
</dbReference>
<dbReference type="GO" id="GO:0006355">
    <property type="term" value="P:regulation of DNA-templated transcription"/>
    <property type="evidence" value="ECO:0007669"/>
    <property type="project" value="InterPro"/>
</dbReference>
<feature type="domain" description="GGDEF" evidence="4">
    <location>
        <begin position="414"/>
        <end position="546"/>
    </location>
</feature>
<sequence>MNQLSNDSQPSFYHFFKQMPDPIFIIKIHHDGSQEIVDVNERATEHTGYTRDELIHISPFDIIEDAFLQKMTIDHQYLREQQSMQFEAVHLTKDHQQIPVRVKLQVVSFADEDYMIALFQDISDKRQTENVLAYTNQQLESLFHFNPDLIFMLNTEGFFTNINPANEAILQYSKQELITKRYIDLIHDTDISRAKEKFKQVLKNEIVQLELKIYNKANEIIEMDVTAVPVIIDEEITGVIGIARDITEQKQVKQQLETSEQRYRSLFENNIDAVLTLDLEGNFLYLNQATEALMGYKAEELLHTPFLPHIVPEMQSYTYQQYRKVLRGHPIQYKTCMFHKNKQRVYLHVTVIPIVINRKVTGVHCIGKDITENQHLEDQLNYMAYHDYLTELPNQHHFQFQLQALIEQSKLNDNQFALFFLDLDRFKNVNDSLGHEYGDLLLKKVANRLQQQLTATETVFRFGGDEFIILQEETNDEKTNLLAQSLMDQLSQPYEIRGLDIVTTVSIGISMFPHDGDSRQSLVKKADNAMYHAKRSGKNMYQMYQESLGYQIYGNIELETLLRKALERNEFQLFYQPKVSGNTEEVIGVEALIRWNNREHGLISPGEFIRLAEESGLIIPIGKWVLYEACRQLKEWHANGYSSITVSVNLSMRQFHQSDLVTTVEQIIHETQIDPMYVELEITETMTMDAEAALSILRDLKQIGVKISMDDFGTGYSSLSHLKRFPIDYLKIDQSFIRDIIIDKDNQDIVDTIIMLGHNLDMQIVAEGVETKEHVTYLRQHHCDILQGYYFSKPLTHEAFYEWLTQESE</sequence>
<dbReference type="PATRIC" id="fig|1308866.3.peg.2600"/>
<dbReference type="SUPFAM" id="SSF141868">
    <property type="entry name" value="EAL domain-like"/>
    <property type="match status" value="1"/>
</dbReference>
<dbReference type="PROSITE" id="PS50883">
    <property type="entry name" value="EAL"/>
    <property type="match status" value="1"/>
</dbReference>
<dbReference type="RefSeq" id="WP_003472636.1">
    <property type="nucleotide sequence ID" value="NZ_APML01000060.1"/>
</dbReference>
<dbReference type="STRING" id="1308866.J416_12859"/>
<dbReference type="PANTHER" id="PTHR44757:SF2">
    <property type="entry name" value="BIOFILM ARCHITECTURE MAINTENANCE PROTEIN MBAA"/>
    <property type="match status" value="1"/>
</dbReference>
<dbReference type="Gene3D" id="3.30.450.20">
    <property type="entry name" value="PAS domain"/>
    <property type="match status" value="3"/>
</dbReference>
<dbReference type="InterPro" id="IPR043128">
    <property type="entry name" value="Rev_trsase/Diguanyl_cyclase"/>
</dbReference>
<name>N4WNQ0_9BACI</name>
<dbReference type="Pfam" id="PF00563">
    <property type="entry name" value="EAL"/>
    <property type="match status" value="1"/>
</dbReference>
<dbReference type="PROSITE" id="PS50112">
    <property type="entry name" value="PAS"/>
    <property type="match status" value="3"/>
</dbReference>
<dbReference type="InterPro" id="IPR001633">
    <property type="entry name" value="EAL_dom"/>
</dbReference>
<dbReference type="InterPro" id="IPR035919">
    <property type="entry name" value="EAL_sf"/>
</dbReference>
<dbReference type="PROSITE" id="PS50887">
    <property type="entry name" value="GGDEF"/>
    <property type="match status" value="1"/>
</dbReference>
<dbReference type="OrthoDB" id="9759607at2"/>
<dbReference type="SMART" id="SM00091">
    <property type="entry name" value="PAS"/>
    <property type="match status" value="3"/>
</dbReference>
<dbReference type="Pfam" id="PF00989">
    <property type="entry name" value="PAS"/>
    <property type="match status" value="1"/>
</dbReference>
<dbReference type="InterPro" id="IPR013767">
    <property type="entry name" value="PAS_fold"/>
</dbReference>
<dbReference type="SMART" id="SM00052">
    <property type="entry name" value="EAL"/>
    <property type="match status" value="1"/>
</dbReference>
<dbReference type="eggNOG" id="COG5001">
    <property type="taxonomic scope" value="Bacteria"/>
</dbReference>
<organism evidence="5 6">
    <name type="scientific">Gracilibacillus halophilus YIM-C55.5</name>
    <dbReference type="NCBI Taxonomy" id="1308866"/>
    <lineage>
        <taxon>Bacteria</taxon>
        <taxon>Bacillati</taxon>
        <taxon>Bacillota</taxon>
        <taxon>Bacilli</taxon>
        <taxon>Bacillales</taxon>
        <taxon>Bacillaceae</taxon>
        <taxon>Gracilibacillus</taxon>
    </lineage>
</organism>
<dbReference type="EMBL" id="APML01000060">
    <property type="protein sequence ID" value="ENH96095.1"/>
    <property type="molecule type" value="Genomic_DNA"/>
</dbReference>
<dbReference type="SMART" id="SM00267">
    <property type="entry name" value="GGDEF"/>
    <property type="match status" value="1"/>
</dbReference>
<evidence type="ECO:0000259" key="1">
    <source>
        <dbReference type="PROSITE" id="PS50112"/>
    </source>
</evidence>
<evidence type="ECO:0000259" key="2">
    <source>
        <dbReference type="PROSITE" id="PS50113"/>
    </source>
</evidence>
<dbReference type="InterPro" id="IPR000700">
    <property type="entry name" value="PAS-assoc_C"/>
</dbReference>
<accession>N4WNQ0</accession>
<dbReference type="SUPFAM" id="SSF55073">
    <property type="entry name" value="Nucleotide cyclase"/>
    <property type="match status" value="1"/>
</dbReference>
<feature type="domain" description="PAS" evidence="1">
    <location>
        <begin position="135"/>
        <end position="205"/>
    </location>
</feature>
<dbReference type="Gene3D" id="3.30.70.270">
    <property type="match status" value="1"/>
</dbReference>
<dbReference type="FunFam" id="3.20.20.450:FF:000001">
    <property type="entry name" value="Cyclic di-GMP phosphodiesterase yahA"/>
    <property type="match status" value="1"/>
</dbReference>
<dbReference type="InterPro" id="IPR052155">
    <property type="entry name" value="Biofilm_reg_signaling"/>
</dbReference>
<dbReference type="InterPro" id="IPR001610">
    <property type="entry name" value="PAC"/>
</dbReference>
<keyword evidence="6" id="KW-1185">Reference proteome</keyword>
<feature type="domain" description="PAC" evidence="2">
    <location>
        <begin position="207"/>
        <end position="258"/>
    </location>
</feature>
<feature type="domain" description="PAS" evidence="1">
    <location>
        <begin position="8"/>
        <end position="55"/>
    </location>
</feature>
<dbReference type="CDD" id="cd00130">
    <property type="entry name" value="PAS"/>
    <property type="match status" value="3"/>
</dbReference>
<protein>
    <submittedName>
        <fullName evidence="5">PAS/PAC sensor-containing diguanylate cyclase/phosphodiesterase</fullName>
    </submittedName>
</protein>
<dbReference type="AlphaFoldDB" id="N4WNQ0"/>
<dbReference type="Pfam" id="PF13426">
    <property type="entry name" value="PAS_9"/>
    <property type="match status" value="2"/>
</dbReference>
<evidence type="ECO:0000259" key="4">
    <source>
        <dbReference type="PROSITE" id="PS50887"/>
    </source>
</evidence>
<gene>
    <name evidence="5" type="ORF">J416_12859</name>
</gene>
<dbReference type="InterPro" id="IPR000160">
    <property type="entry name" value="GGDEF_dom"/>
</dbReference>
<comment type="caution">
    <text evidence="5">The sequence shown here is derived from an EMBL/GenBank/DDBJ whole genome shotgun (WGS) entry which is preliminary data.</text>
</comment>
<dbReference type="InterPro" id="IPR029787">
    <property type="entry name" value="Nucleotide_cyclase"/>
</dbReference>
<dbReference type="CDD" id="cd01948">
    <property type="entry name" value="EAL"/>
    <property type="match status" value="1"/>
</dbReference>
<dbReference type="InterPro" id="IPR000014">
    <property type="entry name" value="PAS"/>
</dbReference>
<evidence type="ECO:0000313" key="5">
    <source>
        <dbReference type="EMBL" id="ENH96095.1"/>
    </source>
</evidence>
<dbReference type="PANTHER" id="PTHR44757">
    <property type="entry name" value="DIGUANYLATE CYCLASE DGCP"/>
    <property type="match status" value="1"/>
</dbReference>
<dbReference type="SMART" id="SM00086">
    <property type="entry name" value="PAC"/>
    <property type="match status" value="3"/>
</dbReference>
<dbReference type="Pfam" id="PF00990">
    <property type="entry name" value="GGDEF"/>
    <property type="match status" value="1"/>
</dbReference>
<dbReference type="PROSITE" id="PS50113">
    <property type="entry name" value="PAC"/>
    <property type="match status" value="1"/>
</dbReference>
<dbReference type="CDD" id="cd01949">
    <property type="entry name" value="GGDEF"/>
    <property type="match status" value="1"/>
</dbReference>
<proteinExistence type="predicted"/>
<dbReference type="InterPro" id="IPR035965">
    <property type="entry name" value="PAS-like_dom_sf"/>
</dbReference>
<dbReference type="Gene3D" id="3.20.20.450">
    <property type="entry name" value="EAL domain"/>
    <property type="match status" value="1"/>
</dbReference>
<reference evidence="5 6" key="1">
    <citation type="submission" date="2013-03" db="EMBL/GenBank/DDBJ databases">
        <title>Draft genome sequence of Gracibacillus halophilus YIM-C55.5, a moderately halophilic and thermophilic organism from the Xiaochaidamu salt lake.</title>
        <authorList>
            <person name="Sugumar T."/>
            <person name="Polireddy D.R."/>
            <person name="Antony A."/>
            <person name="Madhava Y.R."/>
            <person name="Sivakumar N."/>
        </authorList>
    </citation>
    <scope>NUCLEOTIDE SEQUENCE [LARGE SCALE GENOMIC DNA]</scope>
    <source>
        <strain evidence="5 6">YIM-C55.5</strain>
    </source>
</reference>
<feature type="domain" description="PAS" evidence="1">
    <location>
        <begin position="259"/>
        <end position="329"/>
    </location>
</feature>
<evidence type="ECO:0000259" key="3">
    <source>
        <dbReference type="PROSITE" id="PS50883"/>
    </source>
</evidence>
<feature type="domain" description="EAL" evidence="3">
    <location>
        <begin position="555"/>
        <end position="808"/>
    </location>
</feature>
<evidence type="ECO:0000313" key="6">
    <source>
        <dbReference type="Proteomes" id="UP000012283"/>
    </source>
</evidence>